<feature type="binding site" evidence="7">
    <location>
        <begin position="207"/>
        <end position="211"/>
    </location>
    <ligand>
        <name>ATP</name>
        <dbReference type="ChEBI" id="CHEBI:30616"/>
    </ligand>
</feature>
<keyword evidence="6 7" id="KW-0067">ATP-binding</keyword>
<feature type="site" description="Transition state stabilizer" evidence="7">
    <location>
        <position position="240"/>
    </location>
</feature>
<proteinExistence type="inferred from homology"/>
<dbReference type="OrthoDB" id="9802453at2"/>
<evidence type="ECO:0000256" key="5">
    <source>
        <dbReference type="ARBA" id="ARBA00022777"/>
    </source>
</evidence>
<dbReference type="InterPro" id="IPR004372">
    <property type="entry name" value="Ac/propionate_kinase"/>
</dbReference>
<sequence length="401" mass="43977">MKILVINCGSSSLKYQLIDMTSEQPIAQGLVERIGIEGSVLTHKVNGKKYKIEEEMKDHKKAIELVLNALVNEEYGVIKNMEEISAVGHRVVHGGEKYAESVLIDSEVMEALEDFVKLAPLHNPPNIIGINACKELMPSTPMVAVFDTAFHQTLPDYAYMYSLPYDLYEKHGIRKYGFHGTSHKYVSAMAAKVLGKNIEDLKVITCHLGNGSSLAAVKNGKCVDTSMGFTPLAGLTMGTRCGDIDPAIVTFLIKELNYSVDEVNKIMNKESGVLGISGISSDFRDILKAAAEGNERAELALNIFKNKVIQHIGAYTAVMGGVDAIVFTAGVGENSEPIRKRIVSELGFLGINLDEEKNKVMGEIETISTEDSKVRVLVIPTDEELMIARDTKEIVEKNNIK</sequence>
<dbReference type="HAMAP" id="MF_00020">
    <property type="entry name" value="Acetate_kinase"/>
    <property type="match status" value="1"/>
</dbReference>
<dbReference type="GO" id="GO:0005524">
    <property type="term" value="F:ATP binding"/>
    <property type="evidence" value="ECO:0007669"/>
    <property type="project" value="UniProtKB-KW"/>
</dbReference>
<feature type="binding site" evidence="7">
    <location>
        <position position="90"/>
    </location>
    <ligand>
        <name>substrate</name>
    </ligand>
</feature>
<organism evidence="9 10">
    <name type="scientific">Clostridium novyi A str. 4552</name>
    <dbReference type="NCBI Taxonomy" id="1444289"/>
    <lineage>
        <taxon>Bacteria</taxon>
        <taxon>Bacillati</taxon>
        <taxon>Bacillota</taxon>
        <taxon>Clostridia</taxon>
        <taxon>Eubacteriales</taxon>
        <taxon>Clostridiaceae</taxon>
        <taxon>Clostridium</taxon>
    </lineage>
</organism>
<dbReference type="Pfam" id="PF00871">
    <property type="entry name" value="Acetate_kinase"/>
    <property type="match status" value="1"/>
</dbReference>
<feature type="binding site" evidence="7">
    <location>
        <position position="14"/>
    </location>
    <ligand>
        <name>ATP</name>
        <dbReference type="ChEBI" id="CHEBI:30616"/>
    </ligand>
</feature>
<comment type="cofactor">
    <cofactor evidence="7">
        <name>Mg(2+)</name>
        <dbReference type="ChEBI" id="CHEBI:18420"/>
    </cofactor>
    <cofactor evidence="7">
        <name>Mn(2+)</name>
        <dbReference type="ChEBI" id="CHEBI:29035"/>
    </cofactor>
    <text evidence="7">Mg(2+). Can also accept Mn(2+).</text>
</comment>
<dbReference type="GO" id="GO:0000287">
    <property type="term" value="F:magnesium ion binding"/>
    <property type="evidence" value="ECO:0007669"/>
    <property type="project" value="UniProtKB-UniRule"/>
</dbReference>
<feature type="binding site" evidence="7">
    <location>
        <begin position="282"/>
        <end position="284"/>
    </location>
    <ligand>
        <name>ATP</name>
        <dbReference type="ChEBI" id="CHEBI:30616"/>
    </ligand>
</feature>
<comment type="subunit">
    <text evidence="7">Homodimer.</text>
</comment>
<dbReference type="Proteomes" id="UP000030012">
    <property type="component" value="Unassembled WGS sequence"/>
</dbReference>
<feature type="site" description="Transition state stabilizer" evidence="7">
    <location>
        <position position="179"/>
    </location>
</feature>
<comment type="pathway">
    <text evidence="7">Metabolic intermediate biosynthesis; acetyl-CoA biosynthesis; acetyl-CoA from acetate: step 1/2.</text>
</comment>
<evidence type="ECO:0000256" key="7">
    <source>
        <dbReference type="HAMAP-Rule" id="MF_00020"/>
    </source>
</evidence>
<dbReference type="RefSeq" id="WP_039252928.1">
    <property type="nucleotide sequence ID" value="NZ_JENJ01000007.1"/>
</dbReference>
<dbReference type="InterPro" id="IPR043129">
    <property type="entry name" value="ATPase_NBD"/>
</dbReference>
<evidence type="ECO:0000256" key="2">
    <source>
        <dbReference type="ARBA" id="ARBA00022490"/>
    </source>
</evidence>
<dbReference type="PIRSF" id="PIRSF000722">
    <property type="entry name" value="Acetate_prop_kin"/>
    <property type="match status" value="1"/>
</dbReference>
<keyword evidence="5 7" id="KW-0418">Kinase</keyword>
<feature type="binding site" evidence="7">
    <location>
        <position position="7"/>
    </location>
    <ligand>
        <name>Mg(2+)</name>
        <dbReference type="ChEBI" id="CHEBI:18420"/>
    </ligand>
</feature>
<keyword evidence="4 7" id="KW-0547">Nucleotide-binding</keyword>
<dbReference type="PROSITE" id="PS01075">
    <property type="entry name" value="ACETATE_KINASE_1"/>
    <property type="match status" value="1"/>
</dbReference>
<dbReference type="NCBIfam" id="TIGR00016">
    <property type="entry name" value="ackA"/>
    <property type="match status" value="1"/>
</dbReference>
<dbReference type="UniPathway" id="UPA00340">
    <property type="reaction ID" value="UER00458"/>
</dbReference>
<feature type="binding site" evidence="7">
    <location>
        <begin position="330"/>
        <end position="334"/>
    </location>
    <ligand>
        <name>ATP</name>
        <dbReference type="ChEBI" id="CHEBI:30616"/>
    </ligand>
</feature>
<keyword evidence="7" id="KW-0460">Magnesium</keyword>
<dbReference type="GO" id="GO:0008776">
    <property type="term" value="F:acetate kinase activity"/>
    <property type="evidence" value="ECO:0007669"/>
    <property type="project" value="UniProtKB-UniRule"/>
</dbReference>
<comment type="caution">
    <text evidence="9">The sequence shown here is derived from an EMBL/GenBank/DDBJ whole genome shotgun (WGS) entry which is preliminary data.</text>
</comment>
<comment type="similarity">
    <text evidence="1 7 8">Belongs to the acetokinase family.</text>
</comment>
<dbReference type="GO" id="GO:0005737">
    <property type="term" value="C:cytoplasm"/>
    <property type="evidence" value="ECO:0007669"/>
    <property type="project" value="UniProtKB-SubCell"/>
</dbReference>
<dbReference type="GO" id="GO:0006083">
    <property type="term" value="P:acetate metabolic process"/>
    <property type="evidence" value="ECO:0007669"/>
    <property type="project" value="TreeGrafter"/>
</dbReference>
<dbReference type="PRINTS" id="PR00471">
    <property type="entry name" value="ACETATEKNASE"/>
</dbReference>
<feature type="binding site" evidence="7">
    <location>
        <position position="383"/>
    </location>
    <ligand>
        <name>Mg(2+)</name>
        <dbReference type="ChEBI" id="CHEBI:18420"/>
    </ligand>
</feature>
<keyword evidence="3 7" id="KW-0808">Transferase</keyword>
<dbReference type="PANTHER" id="PTHR21060:SF15">
    <property type="entry name" value="ACETATE KINASE-RELATED"/>
    <property type="match status" value="1"/>
</dbReference>
<keyword evidence="2 7" id="KW-0963">Cytoplasm</keyword>
<dbReference type="GO" id="GO:0006085">
    <property type="term" value="P:acetyl-CoA biosynthetic process"/>
    <property type="evidence" value="ECO:0007669"/>
    <property type="project" value="UniProtKB-UniRule"/>
</dbReference>
<evidence type="ECO:0000256" key="1">
    <source>
        <dbReference type="ARBA" id="ARBA00008748"/>
    </source>
</evidence>
<dbReference type="CDD" id="cd24010">
    <property type="entry name" value="ASKHA_NBD_AcK_PK"/>
    <property type="match status" value="1"/>
</dbReference>
<dbReference type="Gene3D" id="3.30.420.40">
    <property type="match status" value="2"/>
</dbReference>
<evidence type="ECO:0000256" key="8">
    <source>
        <dbReference type="RuleBase" id="RU003835"/>
    </source>
</evidence>
<evidence type="ECO:0000256" key="6">
    <source>
        <dbReference type="ARBA" id="ARBA00022840"/>
    </source>
</evidence>
<dbReference type="EMBL" id="JENJ01000007">
    <property type="protein sequence ID" value="KGM97762.1"/>
    <property type="molecule type" value="Genomic_DNA"/>
</dbReference>
<comment type="catalytic activity">
    <reaction evidence="7">
        <text>acetate + ATP = acetyl phosphate + ADP</text>
        <dbReference type="Rhea" id="RHEA:11352"/>
        <dbReference type="ChEBI" id="CHEBI:22191"/>
        <dbReference type="ChEBI" id="CHEBI:30089"/>
        <dbReference type="ChEBI" id="CHEBI:30616"/>
        <dbReference type="ChEBI" id="CHEBI:456216"/>
        <dbReference type="EC" id="2.7.2.1"/>
    </reaction>
</comment>
<comment type="function">
    <text evidence="7">Catalyzes the formation of acetyl phosphate from acetate and ATP. Can also catalyze the reverse reaction.</text>
</comment>
<dbReference type="InterPro" id="IPR023865">
    <property type="entry name" value="Aliphatic_acid_kinase_CS"/>
</dbReference>
<gene>
    <name evidence="7" type="primary">ackA</name>
    <name evidence="9" type="ORF">Z968_02650</name>
</gene>
<accession>A0A0A0IA52</accession>
<name>A0A0A0IA52_CLONO</name>
<dbReference type="AlphaFoldDB" id="A0A0A0IA52"/>
<comment type="subcellular location">
    <subcellularLocation>
        <location evidence="7">Cytoplasm</location>
    </subcellularLocation>
</comment>
<dbReference type="PANTHER" id="PTHR21060">
    <property type="entry name" value="ACETATE KINASE"/>
    <property type="match status" value="1"/>
</dbReference>
<feature type="active site" description="Proton donor/acceptor" evidence="7">
    <location>
        <position position="147"/>
    </location>
</feature>
<evidence type="ECO:0000313" key="9">
    <source>
        <dbReference type="EMBL" id="KGM97762.1"/>
    </source>
</evidence>
<dbReference type="PROSITE" id="PS01076">
    <property type="entry name" value="ACETATE_KINASE_2"/>
    <property type="match status" value="1"/>
</dbReference>
<evidence type="ECO:0000256" key="3">
    <source>
        <dbReference type="ARBA" id="ARBA00022679"/>
    </source>
</evidence>
<keyword evidence="7" id="KW-0479">Metal-binding</keyword>
<protein>
    <recommendedName>
        <fullName evidence="7">Acetate kinase</fullName>
        <ecNumber evidence="7">2.7.2.1</ecNumber>
    </recommendedName>
    <alternativeName>
        <fullName evidence="7">Acetokinase</fullName>
    </alternativeName>
</protein>
<dbReference type="SUPFAM" id="SSF53067">
    <property type="entry name" value="Actin-like ATPase domain"/>
    <property type="match status" value="2"/>
</dbReference>
<dbReference type="InterPro" id="IPR000890">
    <property type="entry name" value="Aliphatic_acid_kin_short-chain"/>
</dbReference>
<reference evidence="9 10" key="1">
    <citation type="submission" date="2014-01" db="EMBL/GenBank/DDBJ databases">
        <title>Plasmidome dynamics in the species complex Clostridium novyi sensu lato converts strains of independent lineages into distinctly different pathogens.</title>
        <authorList>
            <person name="Skarin H."/>
            <person name="Segerman B."/>
        </authorList>
    </citation>
    <scope>NUCLEOTIDE SEQUENCE [LARGE SCALE GENOMIC DNA]</scope>
    <source>
        <strain evidence="9 10">4552</strain>
    </source>
</reference>
<evidence type="ECO:0000313" key="10">
    <source>
        <dbReference type="Proteomes" id="UP000030012"/>
    </source>
</evidence>
<evidence type="ECO:0000256" key="4">
    <source>
        <dbReference type="ARBA" id="ARBA00022741"/>
    </source>
</evidence>
<dbReference type="EC" id="2.7.2.1" evidence="7"/>